<dbReference type="Pfam" id="PF00990">
    <property type="entry name" value="GGDEF"/>
    <property type="match status" value="1"/>
</dbReference>
<dbReference type="InterPro" id="IPR011623">
    <property type="entry name" value="7TMR_DISM_rcpt_extracell_dom1"/>
</dbReference>
<feature type="transmembrane region" description="Helical" evidence="1">
    <location>
        <begin position="312"/>
        <end position="331"/>
    </location>
</feature>
<dbReference type="InterPro" id="IPR000160">
    <property type="entry name" value="GGDEF_dom"/>
</dbReference>
<dbReference type="CDD" id="cd01948">
    <property type="entry name" value="EAL"/>
    <property type="match status" value="1"/>
</dbReference>
<dbReference type="Proteomes" id="UP001595722">
    <property type="component" value="Unassembled WGS sequence"/>
</dbReference>
<dbReference type="Pfam" id="PF00563">
    <property type="entry name" value="EAL"/>
    <property type="match status" value="1"/>
</dbReference>
<dbReference type="Gene3D" id="2.60.40.2380">
    <property type="match status" value="1"/>
</dbReference>
<feature type="transmembrane region" description="Helical" evidence="1">
    <location>
        <begin position="288"/>
        <end position="306"/>
    </location>
</feature>
<dbReference type="Pfam" id="PF07695">
    <property type="entry name" value="7TMR-DISM_7TM"/>
    <property type="match status" value="1"/>
</dbReference>
<dbReference type="InterPro" id="IPR011622">
    <property type="entry name" value="7TMR_DISM_rcpt_extracell_dom2"/>
</dbReference>
<keyword evidence="1" id="KW-0472">Membrane</keyword>
<feature type="transmembrane region" description="Helical" evidence="1">
    <location>
        <begin position="191"/>
        <end position="212"/>
    </location>
</feature>
<feature type="domain" description="EAL" evidence="2">
    <location>
        <begin position="586"/>
        <end position="839"/>
    </location>
</feature>
<dbReference type="PROSITE" id="PS50887">
    <property type="entry name" value="GGDEF"/>
    <property type="match status" value="1"/>
</dbReference>
<keyword evidence="1" id="KW-0812">Transmembrane</keyword>
<feature type="transmembrane region" description="Helical" evidence="1">
    <location>
        <begin position="257"/>
        <end position="276"/>
    </location>
</feature>
<dbReference type="InterPro" id="IPR035919">
    <property type="entry name" value="EAL_sf"/>
</dbReference>
<sequence length="839" mass="94067">MGAQNGFRHGIACLLLTLLLALIVHFARTIADPLSHTLTSGDHGITISSGYWLDPSAAVRVSEAAQQPQLMAESDFAEIPWSFEQQAYWLRLTLTNSAADPRVLVVHFANPMLEQLDLYRQADGRAAEHIRLGWQAQDLTAEQRAIPSYEWLLDGRSSQQLYIRIATEGIAKTPVQLFTPQDFNALVRSKFLIWGGFVGILIVIALYNLVLYSGLKDGIYLVYISYIVSILMLLGVAIGFGHYIWPEGVIRLLRSQIVTANLLVVIFTMSFALLFFSLWHSRERIVRWFKRYLLFMVALAIVALGLPEYRAAPLFFAAMVVLYPLIVLLLYRQFRLNYRWAGYYLVSWVPLIVGGALQPMVLTGVLEGSFLLNHALMMGVLSEIVLMAMALANRMQFKKEQALFNATHDPGTALPNSNLLDASLQHLVKEEQPFSVCLVEVVGFSGLQPYISNSNSDELMLMIARTINRELLYQPDFLILESCAAKPQRVVHIKDGLLAVILLDYSPALAASLFHTIQQQLSSGAQLGELYVSLSLRFGLSLYSRHNNEELPDVLKQAQQALDQAKHQHQPVALYQADQAYGLTQRLSLAAGLQAALKNDALQLYHQPQINLHSGRVDGSEVLLRWHHAELGFIPPSEFIPLAEDTGIVNELTLWVIDRACQHLQQLRQEGFVNYNVSLNISGKDIAEPDFLDNVRAILGRYPIPLQNLTFELTESVTVSDFHLLQHTLDALAAMGINIAIDDYGTGYSSLFYIAELPFTELKIDKSFVSDLDDSGRHLTIVKTTIEMAKRLGLRVVAEGIETAAVEALLKEHDCQLAQGFYYRKPSPFDQYLSWLKQS</sequence>
<feature type="domain" description="GGDEF" evidence="3">
    <location>
        <begin position="432"/>
        <end position="577"/>
    </location>
</feature>
<evidence type="ECO:0000313" key="4">
    <source>
        <dbReference type="EMBL" id="MFC3679215.1"/>
    </source>
</evidence>
<feature type="transmembrane region" description="Helical" evidence="1">
    <location>
        <begin position="219"/>
        <end position="245"/>
    </location>
</feature>
<feature type="transmembrane region" description="Helical" evidence="1">
    <location>
        <begin position="343"/>
        <end position="365"/>
    </location>
</feature>
<dbReference type="InterPro" id="IPR029787">
    <property type="entry name" value="Nucleotide_cyclase"/>
</dbReference>
<comment type="caution">
    <text evidence="4">The sequence shown here is derived from an EMBL/GenBank/DDBJ whole genome shotgun (WGS) entry which is preliminary data.</text>
</comment>
<feature type="transmembrane region" description="Helical" evidence="1">
    <location>
        <begin position="496"/>
        <end position="517"/>
    </location>
</feature>
<reference evidence="5" key="1">
    <citation type="journal article" date="2019" name="Int. J. Syst. Evol. Microbiol.">
        <title>The Global Catalogue of Microorganisms (GCM) 10K type strain sequencing project: providing services to taxonomists for standard genome sequencing and annotation.</title>
        <authorList>
            <consortium name="The Broad Institute Genomics Platform"/>
            <consortium name="The Broad Institute Genome Sequencing Center for Infectious Disease"/>
            <person name="Wu L."/>
            <person name="Ma J."/>
        </authorList>
    </citation>
    <scope>NUCLEOTIDE SEQUENCE [LARGE SCALE GENOMIC DNA]</scope>
    <source>
        <strain evidence="5">KCTC 42424</strain>
    </source>
</reference>
<dbReference type="SUPFAM" id="SSF55073">
    <property type="entry name" value="Nucleotide cyclase"/>
    <property type="match status" value="1"/>
</dbReference>
<dbReference type="PROSITE" id="PS50883">
    <property type="entry name" value="EAL"/>
    <property type="match status" value="1"/>
</dbReference>
<keyword evidence="5" id="KW-1185">Reference proteome</keyword>
<proteinExistence type="predicted"/>
<dbReference type="RefSeq" id="WP_376864873.1">
    <property type="nucleotide sequence ID" value="NZ_JBHRYB010000003.1"/>
</dbReference>
<keyword evidence="1" id="KW-1133">Transmembrane helix</keyword>
<feature type="transmembrane region" description="Helical" evidence="1">
    <location>
        <begin position="371"/>
        <end position="392"/>
    </location>
</feature>
<name>A0ABV7VNU2_9GAMM</name>
<dbReference type="InterPro" id="IPR001633">
    <property type="entry name" value="EAL_dom"/>
</dbReference>
<protein>
    <submittedName>
        <fullName evidence="4">EAL domain-containing protein</fullName>
    </submittedName>
</protein>
<dbReference type="PANTHER" id="PTHR33121">
    <property type="entry name" value="CYCLIC DI-GMP PHOSPHODIESTERASE PDEF"/>
    <property type="match status" value="1"/>
</dbReference>
<dbReference type="Pfam" id="PF07696">
    <property type="entry name" value="7TMR-DISMED2"/>
    <property type="match status" value="1"/>
</dbReference>
<evidence type="ECO:0000256" key="1">
    <source>
        <dbReference type="SAM" id="Phobius"/>
    </source>
</evidence>
<dbReference type="Gene3D" id="3.30.70.270">
    <property type="match status" value="1"/>
</dbReference>
<dbReference type="Gene3D" id="3.20.20.450">
    <property type="entry name" value="EAL domain"/>
    <property type="match status" value="1"/>
</dbReference>
<dbReference type="SUPFAM" id="SSF141868">
    <property type="entry name" value="EAL domain-like"/>
    <property type="match status" value="1"/>
</dbReference>
<dbReference type="InterPro" id="IPR043128">
    <property type="entry name" value="Rev_trsase/Diguanyl_cyclase"/>
</dbReference>
<dbReference type="InterPro" id="IPR050706">
    <property type="entry name" value="Cyclic-di-GMP_PDE-like"/>
</dbReference>
<evidence type="ECO:0000259" key="3">
    <source>
        <dbReference type="PROSITE" id="PS50887"/>
    </source>
</evidence>
<dbReference type="SMART" id="SM00052">
    <property type="entry name" value="EAL"/>
    <property type="match status" value="1"/>
</dbReference>
<accession>A0ABV7VNU2</accession>
<dbReference type="PANTHER" id="PTHR33121:SF70">
    <property type="entry name" value="SIGNALING PROTEIN YKOW"/>
    <property type="match status" value="1"/>
</dbReference>
<dbReference type="SMART" id="SM00267">
    <property type="entry name" value="GGDEF"/>
    <property type="match status" value="1"/>
</dbReference>
<gene>
    <name evidence="4" type="ORF">ACFOMG_03710</name>
</gene>
<evidence type="ECO:0000313" key="5">
    <source>
        <dbReference type="Proteomes" id="UP001595722"/>
    </source>
</evidence>
<organism evidence="4 5">
    <name type="scientific">Bacterioplanoides pacificum</name>
    <dbReference type="NCBI Taxonomy" id="1171596"/>
    <lineage>
        <taxon>Bacteria</taxon>
        <taxon>Pseudomonadati</taxon>
        <taxon>Pseudomonadota</taxon>
        <taxon>Gammaproteobacteria</taxon>
        <taxon>Oceanospirillales</taxon>
        <taxon>Oceanospirillaceae</taxon>
        <taxon>Bacterioplanoides</taxon>
    </lineage>
</organism>
<dbReference type="EMBL" id="JBHRYB010000003">
    <property type="protein sequence ID" value="MFC3679215.1"/>
    <property type="molecule type" value="Genomic_DNA"/>
</dbReference>
<evidence type="ECO:0000259" key="2">
    <source>
        <dbReference type="PROSITE" id="PS50883"/>
    </source>
</evidence>